<dbReference type="EMBL" id="KV417278">
    <property type="protein sequence ID" value="KZO97885.1"/>
    <property type="molecule type" value="Genomic_DNA"/>
</dbReference>
<reference evidence="1 2" key="1">
    <citation type="journal article" date="2016" name="Mol. Biol. Evol.">
        <title>Comparative Genomics of Early-Diverging Mushroom-Forming Fungi Provides Insights into the Origins of Lignocellulose Decay Capabilities.</title>
        <authorList>
            <person name="Nagy L.G."/>
            <person name="Riley R."/>
            <person name="Tritt A."/>
            <person name="Adam C."/>
            <person name="Daum C."/>
            <person name="Floudas D."/>
            <person name="Sun H."/>
            <person name="Yadav J.S."/>
            <person name="Pangilinan J."/>
            <person name="Larsson K.H."/>
            <person name="Matsuura K."/>
            <person name="Barry K."/>
            <person name="Labutti K."/>
            <person name="Kuo R."/>
            <person name="Ohm R.A."/>
            <person name="Bhattacharya S.S."/>
            <person name="Shirouzu T."/>
            <person name="Yoshinaga Y."/>
            <person name="Martin F.M."/>
            <person name="Grigoriev I.V."/>
            <person name="Hibbett D.S."/>
        </authorList>
    </citation>
    <scope>NUCLEOTIDE SEQUENCE [LARGE SCALE GENOMIC DNA]</scope>
    <source>
        <strain evidence="1 2">TUFC12733</strain>
    </source>
</reference>
<proteinExistence type="predicted"/>
<protein>
    <submittedName>
        <fullName evidence="1">Uncharacterized protein</fullName>
    </submittedName>
</protein>
<accession>A0A167NN42</accession>
<dbReference type="Proteomes" id="UP000076738">
    <property type="component" value="Unassembled WGS sequence"/>
</dbReference>
<evidence type="ECO:0000313" key="2">
    <source>
        <dbReference type="Proteomes" id="UP000076738"/>
    </source>
</evidence>
<dbReference type="AlphaFoldDB" id="A0A167NN42"/>
<gene>
    <name evidence="1" type="ORF">CALVIDRAFT_63013</name>
</gene>
<name>A0A167NN42_CALVF</name>
<sequence>MVHFVSSAKVQYALTEVLCCAGNAFATGQCPPWPSAGPQQRTLCAAILPLHGAPCSLFGSCGKFGYGREALFCCSQCPWRSGCQLI</sequence>
<keyword evidence="2" id="KW-1185">Reference proteome</keyword>
<organism evidence="1 2">
    <name type="scientific">Calocera viscosa (strain TUFC12733)</name>
    <dbReference type="NCBI Taxonomy" id="1330018"/>
    <lineage>
        <taxon>Eukaryota</taxon>
        <taxon>Fungi</taxon>
        <taxon>Dikarya</taxon>
        <taxon>Basidiomycota</taxon>
        <taxon>Agaricomycotina</taxon>
        <taxon>Dacrymycetes</taxon>
        <taxon>Dacrymycetales</taxon>
        <taxon>Dacrymycetaceae</taxon>
        <taxon>Calocera</taxon>
    </lineage>
</organism>
<evidence type="ECO:0000313" key="1">
    <source>
        <dbReference type="EMBL" id="KZO97885.1"/>
    </source>
</evidence>